<evidence type="ECO:0000313" key="1">
    <source>
        <dbReference type="EMBL" id="QNV37226.1"/>
    </source>
</evidence>
<accession>A0A7H2BC30</accession>
<evidence type="ECO:0000313" key="2">
    <source>
        <dbReference type="Proteomes" id="UP000516404"/>
    </source>
</evidence>
<dbReference type="Proteomes" id="UP000516404">
    <property type="component" value="Chromosome"/>
</dbReference>
<dbReference type="RefSeq" id="WP_168614335.1">
    <property type="nucleotide sequence ID" value="NZ_BAAAOX010000011.1"/>
</dbReference>
<dbReference type="KEGG" id="rter:IDM49_08220"/>
<organism evidence="1 2">
    <name type="scientific">Rothia terrae</name>
    <dbReference type="NCBI Taxonomy" id="396015"/>
    <lineage>
        <taxon>Bacteria</taxon>
        <taxon>Bacillati</taxon>
        <taxon>Actinomycetota</taxon>
        <taxon>Actinomycetes</taxon>
        <taxon>Micrococcales</taxon>
        <taxon>Micrococcaceae</taxon>
        <taxon>Rothia</taxon>
    </lineage>
</organism>
<dbReference type="EMBL" id="CP061539">
    <property type="protein sequence ID" value="QNV37226.1"/>
    <property type="molecule type" value="Genomic_DNA"/>
</dbReference>
<protein>
    <submittedName>
        <fullName evidence="1">DUF3046 domain-containing protein</fullName>
    </submittedName>
</protein>
<sequence length="73" mass="8355">MKLSQFWFLMENEFGKTYSKVLARDLVLSEFGNITALEAIDRGEKVADVWDAVCAMQDVPPERRWGPDIPPKP</sequence>
<gene>
    <name evidence="1" type="ORF">IDM49_08220</name>
</gene>
<keyword evidence="2" id="KW-1185">Reference proteome</keyword>
<dbReference type="AlphaFoldDB" id="A0A7H2BC30"/>
<name>A0A7H2BC30_9MICC</name>
<dbReference type="GeneID" id="96624224"/>
<dbReference type="Pfam" id="PF11248">
    <property type="entry name" value="DUF3046"/>
    <property type="match status" value="1"/>
</dbReference>
<reference evidence="1 2" key="1">
    <citation type="submission" date="2020-09" db="EMBL/GenBank/DDBJ databases">
        <title>Investigation of environmental microbes.</title>
        <authorList>
            <person name="Ou Y."/>
            <person name="Kang Q."/>
        </authorList>
    </citation>
    <scope>NUCLEOTIDE SEQUENCE [LARGE SCALE GENOMIC DNA]</scope>
    <source>
        <strain evidence="1 2">KJZ-14</strain>
    </source>
</reference>
<dbReference type="InterPro" id="IPR021408">
    <property type="entry name" value="DUF3046"/>
</dbReference>
<proteinExistence type="predicted"/>